<accession>A0ABT0WNJ8</accession>
<gene>
    <name evidence="3" type="ORF">NCG91_04545</name>
</gene>
<dbReference type="Proteomes" id="UP001202243">
    <property type="component" value="Unassembled WGS sequence"/>
</dbReference>
<evidence type="ECO:0000259" key="2">
    <source>
        <dbReference type="PROSITE" id="PS00028"/>
    </source>
</evidence>
<feature type="transmembrane region" description="Helical" evidence="1">
    <location>
        <begin position="98"/>
        <end position="120"/>
    </location>
</feature>
<dbReference type="InterPro" id="IPR013087">
    <property type="entry name" value="Znf_C2H2_type"/>
</dbReference>
<reference evidence="3 4" key="1">
    <citation type="submission" date="2022-06" db="EMBL/GenBank/DDBJ databases">
        <title>Janthinobacterium kumbetensis sp. nov., isolated from spring water in Turkey.</title>
        <authorList>
            <person name="Inan Bektas K."/>
            <person name="Belduz A.A."/>
            <person name="Canakci S."/>
            <person name="Nalcaoglu A."/>
            <person name="Ceylan E."/>
            <person name="Kati H."/>
        </authorList>
    </citation>
    <scope>NUCLEOTIDE SEQUENCE [LARGE SCALE GENOMIC DNA]</scope>
    <source>
        <strain evidence="3 4">GK</strain>
    </source>
</reference>
<organism evidence="3 4">
    <name type="scientific">Janthinobacterium kumbetense</name>
    <dbReference type="NCBI Taxonomy" id="2950280"/>
    <lineage>
        <taxon>Bacteria</taxon>
        <taxon>Pseudomonadati</taxon>
        <taxon>Pseudomonadota</taxon>
        <taxon>Betaproteobacteria</taxon>
        <taxon>Burkholderiales</taxon>
        <taxon>Oxalobacteraceae</taxon>
        <taxon>Janthinobacterium</taxon>
    </lineage>
</organism>
<evidence type="ECO:0000313" key="3">
    <source>
        <dbReference type="EMBL" id="MCM2564858.1"/>
    </source>
</evidence>
<keyword evidence="1" id="KW-1133">Transmembrane helix</keyword>
<evidence type="ECO:0000313" key="4">
    <source>
        <dbReference type="Proteomes" id="UP001202243"/>
    </source>
</evidence>
<keyword evidence="1" id="KW-0472">Membrane</keyword>
<dbReference type="InterPro" id="IPR041916">
    <property type="entry name" value="Anti_sigma_zinc_sf"/>
</dbReference>
<comment type="caution">
    <text evidence="3">The sequence shown here is derived from an EMBL/GenBank/DDBJ whole genome shotgun (WGS) entry which is preliminary data.</text>
</comment>
<feature type="domain" description="C2H2-type" evidence="2">
    <location>
        <begin position="41"/>
        <end position="62"/>
    </location>
</feature>
<protein>
    <submittedName>
        <fullName evidence="3">Anti-sigma factor</fullName>
    </submittedName>
</protein>
<evidence type="ECO:0000256" key="1">
    <source>
        <dbReference type="SAM" id="Phobius"/>
    </source>
</evidence>
<sequence>MVRADMECKESQDRLSAYADGELDAPAMAQLAQHLAQCPDCARACEQLFALRAAVKQHAAGHAAPAFLQQRLRQALQEEGKQARKAPRGRKWAQLPWAWINFGVASVSTTALAVTLALYLSVPSDAERLDQEIVASHFRSLMPDHLADVASSDQHTVKPWFSGKLDFSPPVVDLAQEGFPLIGGRLDYINARPVAALAYRRHQHVLNLYVWPDGAQRDAPPRLAVRQGYHLIRWSRSGMDYRLISDLNVAELMDFERRFTAQIDKESVP</sequence>
<name>A0ABT0WNJ8_9BURK</name>
<keyword evidence="4" id="KW-1185">Reference proteome</keyword>
<dbReference type="PROSITE" id="PS00028">
    <property type="entry name" value="ZINC_FINGER_C2H2_1"/>
    <property type="match status" value="1"/>
</dbReference>
<dbReference type="Gene3D" id="1.10.10.1320">
    <property type="entry name" value="Anti-sigma factor, zinc-finger domain"/>
    <property type="match status" value="1"/>
</dbReference>
<dbReference type="EMBL" id="JAMQGR010000001">
    <property type="protein sequence ID" value="MCM2564858.1"/>
    <property type="molecule type" value="Genomic_DNA"/>
</dbReference>
<dbReference type="Pfam" id="PF13490">
    <property type="entry name" value="zf-HC2"/>
    <property type="match status" value="1"/>
</dbReference>
<dbReference type="InterPro" id="IPR027383">
    <property type="entry name" value="Znf_put"/>
</dbReference>
<keyword evidence="1" id="KW-0812">Transmembrane</keyword>
<dbReference type="RefSeq" id="WP_251348755.1">
    <property type="nucleotide sequence ID" value="NZ_JAMQGR010000001.1"/>
</dbReference>
<proteinExistence type="predicted"/>